<feature type="non-terminal residue" evidence="1">
    <location>
        <position position="197"/>
    </location>
</feature>
<dbReference type="EMBL" id="BARU01043065">
    <property type="protein sequence ID" value="GAH77645.1"/>
    <property type="molecule type" value="Genomic_DNA"/>
</dbReference>
<feature type="non-terminal residue" evidence="1">
    <location>
        <position position="1"/>
    </location>
</feature>
<protein>
    <submittedName>
        <fullName evidence="1">Uncharacterized protein</fullName>
    </submittedName>
</protein>
<reference evidence="1" key="1">
    <citation type="journal article" date="2014" name="Front. Microbiol.">
        <title>High frequency of phylogenetically diverse reductive dehalogenase-homologous genes in deep subseafloor sedimentary metagenomes.</title>
        <authorList>
            <person name="Kawai M."/>
            <person name="Futagami T."/>
            <person name="Toyoda A."/>
            <person name="Takaki Y."/>
            <person name="Nishi S."/>
            <person name="Hori S."/>
            <person name="Arai W."/>
            <person name="Tsubouchi T."/>
            <person name="Morono Y."/>
            <person name="Uchiyama I."/>
            <person name="Ito T."/>
            <person name="Fujiyama A."/>
            <person name="Inagaki F."/>
            <person name="Takami H."/>
        </authorList>
    </citation>
    <scope>NUCLEOTIDE SEQUENCE</scope>
    <source>
        <strain evidence="1">Expedition CK06-06</strain>
    </source>
</reference>
<organism evidence="1">
    <name type="scientific">marine sediment metagenome</name>
    <dbReference type="NCBI Taxonomy" id="412755"/>
    <lineage>
        <taxon>unclassified sequences</taxon>
        <taxon>metagenomes</taxon>
        <taxon>ecological metagenomes</taxon>
    </lineage>
</organism>
<accession>X1J814</accession>
<comment type="caution">
    <text evidence="1">The sequence shown here is derived from an EMBL/GenBank/DDBJ whole genome shotgun (WGS) entry which is preliminary data.</text>
</comment>
<dbReference type="AlphaFoldDB" id="X1J814"/>
<sequence>NGQLSMTNLYNKIPYLKEVNNKFRNGFRQPSAEGRTKEVSYTQDGISLRAGRTRSINHKLKTETVTAVFYSEDGQEIEGELVVASENRITFTTDTSAADYRRVRVEVNGTIEKGESPFIIIADYTTRILMGIRNIAVTYNQSNGSLLPGYMPSTSLLGMQDYNGTLAPGWAYILGWQDPHFPETAIRNDWLSKDPMI</sequence>
<gene>
    <name evidence="1" type="ORF">S03H2_66026</name>
</gene>
<name>X1J814_9ZZZZ</name>
<proteinExistence type="predicted"/>
<evidence type="ECO:0000313" key="1">
    <source>
        <dbReference type="EMBL" id="GAH77645.1"/>
    </source>
</evidence>